<dbReference type="InParanoid" id="H3C8I7"/>
<dbReference type="OMA" id="CRFQVKG"/>
<dbReference type="InterPro" id="IPR012340">
    <property type="entry name" value="NA-bd_OB-fold"/>
</dbReference>
<evidence type="ECO:0000256" key="5">
    <source>
        <dbReference type="SAM" id="MobiDB-lite"/>
    </source>
</evidence>
<evidence type="ECO:0000313" key="7">
    <source>
        <dbReference type="Ensembl" id="ENSTNIP00000004559.1"/>
    </source>
</evidence>
<keyword evidence="1 4" id="KW-0820">tRNA-binding</keyword>
<dbReference type="PANTHER" id="PTHR11586">
    <property type="entry name" value="TRNA-AMINOACYLATION COFACTOR ARC1 FAMILY MEMBER"/>
    <property type="match status" value="1"/>
</dbReference>
<proteinExistence type="predicted"/>
<protein>
    <recommendedName>
        <fullName evidence="6">tRNA-binding domain-containing protein</fullName>
    </recommendedName>
</protein>
<dbReference type="PROSITE" id="PS50886">
    <property type="entry name" value="TRBD"/>
    <property type="match status" value="1"/>
</dbReference>
<dbReference type="Proteomes" id="UP000007303">
    <property type="component" value="Unassembled WGS sequence"/>
</dbReference>
<evidence type="ECO:0000256" key="4">
    <source>
        <dbReference type="PROSITE-ProRule" id="PRU00209"/>
    </source>
</evidence>
<dbReference type="InterPro" id="IPR051270">
    <property type="entry name" value="Tyrosine-tRNA_ligase_regulator"/>
</dbReference>
<dbReference type="Gene3D" id="2.40.50.140">
    <property type="entry name" value="Nucleic acid-binding proteins"/>
    <property type="match status" value="1"/>
</dbReference>
<keyword evidence="2 4" id="KW-0694">RNA-binding</keyword>
<sequence length="220" mass="23616">TSLSPPLSAKALLAPPPSEASQCGGEAATRSPEEPGERQNALTPAPWRRSARLDVSRLDLRVGRVLSTRRHPLAAALTLQEVDIGEDVPRPVASWDGGLRPPPVDKVCLQGDLAVLLCNLKASKKRGVVSRARILRCCTSEGVAELLAPPPGASPGDRVTFLDYPGEPDKELPSKQTLWDVLQPDMRVDSRGVANYKGCRFQVKGKGLCRAPSLTSCTIR</sequence>
<dbReference type="InterPro" id="IPR002547">
    <property type="entry name" value="tRNA-bd_dom"/>
</dbReference>
<feature type="region of interest" description="Disordered" evidence="5">
    <location>
        <begin position="1"/>
        <end position="46"/>
    </location>
</feature>
<reference evidence="8" key="1">
    <citation type="journal article" date="2004" name="Nature">
        <title>Genome duplication in the teleost fish Tetraodon nigroviridis reveals the early vertebrate proto-karyotype.</title>
        <authorList>
            <person name="Jaillon O."/>
            <person name="Aury J.-M."/>
            <person name="Brunet F."/>
            <person name="Petit J.-L."/>
            <person name="Stange-Thomann N."/>
            <person name="Mauceli E."/>
            <person name="Bouneau L."/>
            <person name="Fischer C."/>
            <person name="Ozouf-Costaz C."/>
            <person name="Bernot A."/>
            <person name="Nicaud S."/>
            <person name="Jaffe D."/>
            <person name="Fisher S."/>
            <person name="Lutfalla G."/>
            <person name="Dossat C."/>
            <person name="Segurens B."/>
            <person name="Dasilva C."/>
            <person name="Salanoubat M."/>
            <person name="Levy M."/>
            <person name="Boudet N."/>
            <person name="Castellano S."/>
            <person name="Anthouard V."/>
            <person name="Jubin C."/>
            <person name="Castelli V."/>
            <person name="Katinka M."/>
            <person name="Vacherie B."/>
            <person name="Biemont C."/>
            <person name="Skalli Z."/>
            <person name="Cattolico L."/>
            <person name="Poulain J."/>
            <person name="De Berardinis V."/>
            <person name="Cruaud C."/>
            <person name="Duprat S."/>
            <person name="Brottier P."/>
            <person name="Coutanceau J.-P."/>
            <person name="Gouzy J."/>
            <person name="Parra G."/>
            <person name="Lardier G."/>
            <person name="Chapple C."/>
            <person name="McKernan K.J."/>
            <person name="McEwan P."/>
            <person name="Bosak S."/>
            <person name="Kellis M."/>
            <person name="Volff J.-N."/>
            <person name="Guigo R."/>
            <person name="Zody M.C."/>
            <person name="Mesirov J."/>
            <person name="Lindblad-Toh K."/>
            <person name="Birren B."/>
            <person name="Nusbaum C."/>
            <person name="Kahn D."/>
            <person name="Robinson-Rechavi M."/>
            <person name="Laudet V."/>
            <person name="Schachter V."/>
            <person name="Quetier F."/>
            <person name="Saurin W."/>
            <person name="Scarpelli C."/>
            <person name="Wincker P."/>
            <person name="Lander E.S."/>
            <person name="Weissenbach J."/>
            <person name="Roest Crollius H."/>
        </authorList>
    </citation>
    <scope>NUCLEOTIDE SEQUENCE [LARGE SCALE GENOMIC DNA]</scope>
</reference>
<name>H3C8I7_TETNG</name>
<dbReference type="GO" id="GO:0000049">
    <property type="term" value="F:tRNA binding"/>
    <property type="evidence" value="ECO:0007669"/>
    <property type="project" value="UniProtKB-UniRule"/>
</dbReference>
<evidence type="ECO:0000313" key="8">
    <source>
        <dbReference type="Proteomes" id="UP000007303"/>
    </source>
</evidence>
<evidence type="ECO:0000256" key="3">
    <source>
        <dbReference type="ARBA" id="ARBA00022917"/>
    </source>
</evidence>
<accession>H3C8I7</accession>
<dbReference type="GeneTree" id="ENSGT00940000154950"/>
<dbReference type="SUPFAM" id="SSF50249">
    <property type="entry name" value="Nucleic acid-binding proteins"/>
    <property type="match status" value="1"/>
</dbReference>
<feature type="domain" description="TRNA-binding" evidence="6">
    <location>
        <begin position="54"/>
        <end position="160"/>
    </location>
</feature>
<dbReference type="Ensembl" id="ENSTNIT00000004700.1">
    <property type="protein sequence ID" value="ENSTNIP00000004559.1"/>
    <property type="gene ID" value="ENSTNIG00000002124.1"/>
</dbReference>
<dbReference type="HOGENOM" id="CLU_1258660_0_0_1"/>
<dbReference type="STRING" id="99883.ENSTNIP00000004559"/>
<organism evidence="7 8">
    <name type="scientific">Tetraodon nigroviridis</name>
    <name type="common">Spotted green pufferfish</name>
    <name type="synonym">Chelonodon nigroviridis</name>
    <dbReference type="NCBI Taxonomy" id="99883"/>
    <lineage>
        <taxon>Eukaryota</taxon>
        <taxon>Metazoa</taxon>
        <taxon>Chordata</taxon>
        <taxon>Craniata</taxon>
        <taxon>Vertebrata</taxon>
        <taxon>Euteleostomi</taxon>
        <taxon>Actinopterygii</taxon>
        <taxon>Neopterygii</taxon>
        <taxon>Teleostei</taxon>
        <taxon>Neoteleostei</taxon>
        <taxon>Acanthomorphata</taxon>
        <taxon>Eupercaria</taxon>
        <taxon>Tetraodontiformes</taxon>
        <taxon>Tetradontoidea</taxon>
        <taxon>Tetraodontidae</taxon>
        <taxon>Tetraodon</taxon>
    </lineage>
</organism>
<reference evidence="7" key="3">
    <citation type="submission" date="2025-09" db="UniProtKB">
        <authorList>
            <consortium name="Ensembl"/>
        </authorList>
    </citation>
    <scope>IDENTIFICATION</scope>
</reference>
<dbReference type="GO" id="GO:0006412">
    <property type="term" value="P:translation"/>
    <property type="evidence" value="ECO:0007669"/>
    <property type="project" value="UniProtKB-KW"/>
</dbReference>
<feature type="compositionally biased region" description="Low complexity" evidence="5">
    <location>
        <begin position="1"/>
        <end position="13"/>
    </location>
</feature>
<keyword evidence="3" id="KW-0648">Protein biosynthesis</keyword>
<dbReference type="Pfam" id="PF01588">
    <property type="entry name" value="tRNA_bind"/>
    <property type="match status" value="1"/>
</dbReference>
<reference evidence="7" key="2">
    <citation type="submission" date="2025-08" db="UniProtKB">
        <authorList>
            <consortium name="Ensembl"/>
        </authorList>
    </citation>
    <scope>IDENTIFICATION</scope>
</reference>
<evidence type="ECO:0000259" key="6">
    <source>
        <dbReference type="PROSITE" id="PS50886"/>
    </source>
</evidence>
<evidence type="ECO:0000256" key="2">
    <source>
        <dbReference type="ARBA" id="ARBA00022884"/>
    </source>
</evidence>
<dbReference type="AlphaFoldDB" id="H3C8I7"/>
<evidence type="ECO:0000256" key="1">
    <source>
        <dbReference type="ARBA" id="ARBA00022555"/>
    </source>
</evidence>
<keyword evidence="8" id="KW-1185">Reference proteome</keyword>
<dbReference type="PANTHER" id="PTHR11586:SF42">
    <property type="entry name" value="AMINOACYL TRNA SYNTHASE COMPLEX-INTERACTING MULTIFUNCTIONAL PROTEIN 1"/>
    <property type="match status" value="1"/>
</dbReference>